<evidence type="ECO:0000256" key="1">
    <source>
        <dbReference type="SAM" id="Phobius"/>
    </source>
</evidence>
<comment type="caution">
    <text evidence="2">The sequence shown here is derived from an EMBL/GenBank/DDBJ whole genome shotgun (WGS) entry which is preliminary data.</text>
</comment>
<proteinExistence type="predicted"/>
<dbReference type="Proteomes" id="UP000676776">
    <property type="component" value="Unassembled WGS sequence"/>
</dbReference>
<organism evidence="2 3">
    <name type="scientific">Winogradskyella pelagia</name>
    <dbReference type="NCBI Taxonomy" id="2819984"/>
    <lineage>
        <taxon>Bacteria</taxon>
        <taxon>Pseudomonadati</taxon>
        <taxon>Bacteroidota</taxon>
        <taxon>Flavobacteriia</taxon>
        <taxon>Flavobacteriales</taxon>
        <taxon>Flavobacteriaceae</taxon>
        <taxon>Winogradskyella</taxon>
    </lineage>
</organism>
<dbReference type="EMBL" id="JAGEVF010000018">
    <property type="protein sequence ID" value="MBO3118034.1"/>
    <property type="molecule type" value="Genomic_DNA"/>
</dbReference>
<keyword evidence="1" id="KW-0812">Transmembrane</keyword>
<name>A0ABS3T5K3_9FLAO</name>
<dbReference type="RefSeq" id="WP_208155410.1">
    <property type="nucleotide sequence ID" value="NZ_JAGEVF010000018.1"/>
</dbReference>
<accession>A0ABS3T5K3</accession>
<keyword evidence="1" id="KW-0472">Membrane</keyword>
<sequence>MIKFFRKIRQNLLIENKTGKYLKYAIGEIILVVIGILIALQINNWNDAHNLTNKETSLLIEMKSNLESDLEGLKWDINKNKGLLKANRGVLKSLNDGVYHDSLNLYYTWIKGNTVFIKNTSAFKNLESFGLDIIKNDSLRIKITDLYSTQYEYIRYIEQVRDEKFQFEQIIPQINKHLRLNSENLYQPINFEELSRNNEFKSVIKLNCDLRNYIIITYKDIEKMISELIHAIQLELKDKKR</sequence>
<dbReference type="InterPro" id="IPR045749">
    <property type="entry name" value="DUF6090"/>
</dbReference>
<feature type="transmembrane region" description="Helical" evidence="1">
    <location>
        <begin position="21"/>
        <end position="42"/>
    </location>
</feature>
<evidence type="ECO:0000313" key="2">
    <source>
        <dbReference type="EMBL" id="MBO3118034.1"/>
    </source>
</evidence>
<reference evidence="2 3" key="1">
    <citation type="submission" date="2021-03" db="EMBL/GenBank/DDBJ databases">
        <title>Winogradskyella sp. nov., isolated from costal sediment.</title>
        <authorList>
            <person name="Gao C."/>
        </authorList>
    </citation>
    <scope>NUCLEOTIDE SEQUENCE [LARGE SCALE GENOMIC DNA]</scope>
    <source>
        <strain evidence="2 3">DF17</strain>
    </source>
</reference>
<protein>
    <submittedName>
        <fullName evidence="2">Uncharacterized protein</fullName>
    </submittedName>
</protein>
<keyword evidence="1" id="KW-1133">Transmembrane helix</keyword>
<gene>
    <name evidence="2" type="ORF">J4050_14850</name>
</gene>
<dbReference type="Pfam" id="PF19578">
    <property type="entry name" value="DUF6090"/>
    <property type="match status" value="1"/>
</dbReference>
<evidence type="ECO:0000313" key="3">
    <source>
        <dbReference type="Proteomes" id="UP000676776"/>
    </source>
</evidence>
<keyword evidence="3" id="KW-1185">Reference proteome</keyword>